<name>A0A8T7M4Y5_9CHLR</name>
<accession>A0A8T7M4Y5</accession>
<dbReference type="EMBL" id="JACATZ010000002">
    <property type="protein sequence ID" value="NWJ47062.1"/>
    <property type="molecule type" value="Genomic_DNA"/>
</dbReference>
<keyword evidence="3" id="KW-0614">Plasmid</keyword>
<feature type="region of interest" description="Disordered" evidence="1">
    <location>
        <begin position="1051"/>
        <end position="1070"/>
    </location>
</feature>
<evidence type="ECO:0000313" key="3">
    <source>
        <dbReference type="EMBL" id="WJW70376.1"/>
    </source>
</evidence>
<evidence type="ECO:0000313" key="2">
    <source>
        <dbReference type="EMBL" id="NWJ47062.1"/>
    </source>
</evidence>
<evidence type="ECO:0000256" key="1">
    <source>
        <dbReference type="SAM" id="MobiDB-lite"/>
    </source>
</evidence>
<dbReference type="EMBL" id="CP128402">
    <property type="protein sequence ID" value="WJW70376.1"/>
    <property type="molecule type" value="Genomic_DNA"/>
</dbReference>
<reference evidence="2 4" key="1">
    <citation type="submission" date="2020-06" db="EMBL/GenBank/DDBJ databases">
        <title>Anoxygenic phototrophic Chloroflexota member uses a Type I reaction center.</title>
        <authorList>
            <person name="Tsuji J.M."/>
            <person name="Shaw N.A."/>
            <person name="Nagashima S."/>
            <person name="Venkiteswaran J."/>
            <person name="Schiff S.L."/>
            <person name="Hanada S."/>
            <person name="Tank M."/>
            <person name="Neufeld J.D."/>
        </authorList>
    </citation>
    <scope>NUCLEOTIDE SEQUENCE [LARGE SCALE GENOMIC DNA]</scope>
    <source>
        <strain evidence="2">L227-S17</strain>
    </source>
</reference>
<dbReference type="Proteomes" id="UP001431572">
    <property type="component" value="Plasmid unnamed2"/>
</dbReference>
<evidence type="ECO:0000313" key="5">
    <source>
        <dbReference type="Proteomes" id="UP001431572"/>
    </source>
</evidence>
<reference evidence="3" key="2">
    <citation type="journal article" date="2024" name="Nature">
        <title>Anoxygenic phototroph of the Chloroflexota uses a type I reaction centre.</title>
        <authorList>
            <person name="Tsuji J.M."/>
            <person name="Shaw N.A."/>
            <person name="Nagashima S."/>
            <person name="Venkiteswaran J.J."/>
            <person name="Schiff S.L."/>
            <person name="Watanabe T."/>
            <person name="Fukui M."/>
            <person name="Hanada S."/>
            <person name="Tank M."/>
            <person name="Neufeld J.D."/>
        </authorList>
    </citation>
    <scope>NUCLEOTIDE SEQUENCE</scope>
    <source>
        <strain evidence="3">L227-S17</strain>
        <plasmid evidence="3 5">unnamed2</plasmid>
    </source>
</reference>
<protein>
    <submittedName>
        <fullName evidence="2">Type I-D CRISPR-associated protein Cas10d/Csc3</fullName>
    </submittedName>
</protein>
<keyword evidence="5" id="KW-1185">Reference proteome</keyword>
<gene>
    <name evidence="2" type="primary">cas10d</name>
    <name evidence="2" type="ORF">HXX08_14470</name>
    <name evidence="3" type="ORF">OZ401_004950</name>
</gene>
<dbReference type="RefSeq" id="WP_341472245.1">
    <property type="nucleotide sequence ID" value="NZ_CP128402.1"/>
</dbReference>
<sequence length="1070" mass="121278">MAEVEMFQVEVLKRAIEEEDQQNPALVNKVLSSFITTMVGPMLQRYSLYPAKGTTDDKFAHNADQMMVTHLLNGIFATLNFVREAQKYGSSLERLDDKALRLYILGYTMHDLDKILSQELRTSKKVETIQVLRQVKEELLKLNVGEFLPDFEEWLDLIAWLAVNTQRTWGINMSHTTFASAMSEEQFNSFCPRTDRLPTKVEPMLRDLCTFSDLMAFVVKSPEVALLGGSVGRLQDFLDHYSDFSLVYHKLADVRGFLSNLINNATMGYLKNIYGTDEPPLLPYLFFPNGVVYLNLKRTRPAPVIDRTALNQLVKAEIQEACEEAIGDGAGLGFSPLGLLKYPGYFHDFLTLRKFLQLFAEKAVSDSKENVAESTLSKMKEMQTAGRISASIALDYFPSARITMLGRFLINYLKLIDENLGKGSPLLKAELEKRLIARLSSEVWQEAQQIPSSGGLDYRYYWIAAQYLSTHPLSENELEELFKQLVDELLEIAGEKLEHAEGLQGPYLQYLPDYLDKNLIFGFKSAKAASNSTTGTDFAGELAKYTAAKMPRNSTLPCTICNSAYPTAVQEDASVLFQPWVYKNRLPLYKGSNAGGICCICSLELMLRQILLTDKPGGQGRIRVTGKKYESMEMKYFFIYPGFFFTTQTYRLASTLIQRMQNLKLFAVGKTLRDKETISSSDIFNLEFFNPRVGELRQLDEEQSEEQEKKGSMYLFNRKETHQYPGFIFFAKKNFNNRETGAAATTASWVEAAWLGLALPLVMGARVVVSEMYMPVYSSSADFKETVILDAPHQSVRYLLSDTHLRLDQLFGDRKKVGDVLSGSLAAFSRAIELHLDTEASGGDPKLGRFNRIARDLATDPLYVFSFLQEQVREAKLEAMPGEKAHHYKQIYYQLVKYLDTTTKGGSMPVNATRHEKAVQLYLRFYSPYSPKASGYPSSRAIVRPVDIAARSIIKDTLNLTNEEIMLETRQEIKDWLEIVNSGQATGRAIFSKEIEQHIRDFVEFFFAEVFQGYAEGQRSVLSSRLNRFKNGCEAAFADINRQRRLEREALGQIVEPSSEGDDKELSDIE</sequence>
<evidence type="ECO:0000313" key="4">
    <source>
        <dbReference type="Proteomes" id="UP000521676"/>
    </source>
</evidence>
<dbReference type="NCBIfam" id="TIGR03174">
    <property type="entry name" value="cas_Csc3"/>
    <property type="match status" value="2"/>
</dbReference>
<organism evidence="2 4">
    <name type="scientific">Candidatus Chlorohelix allophototropha</name>
    <dbReference type="NCBI Taxonomy" id="3003348"/>
    <lineage>
        <taxon>Bacteria</taxon>
        <taxon>Bacillati</taxon>
        <taxon>Chloroflexota</taxon>
        <taxon>Chloroflexia</taxon>
        <taxon>Candidatus Chloroheliales</taxon>
        <taxon>Candidatus Chloroheliaceae</taxon>
        <taxon>Candidatus Chlorohelix</taxon>
    </lineage>
</organism>
<dbReference type="Proteomes" id="UP000521676">
    <property type="component" value="Unassembled WGS sequence"/>
</dbReference>
<proteinExistence type="predicted"/>
<dbReference type="InterPro" id="IPR017589">
    <property type="entry name" value="CRISPR-assoc_prot_Cas10d/Csc3"/>
</dbReference>
<geneLocation type="plasmid" evidence="3 5">
    <name>unnamed2</name>
</geneLocation>
<dbReference type="AlphaFoldDB" id="A0A8T7M4Y5"/>